<dbReference type="Pfam" id="PF06667">
    <property type="entry name" value="PspB"/>
    <property type="match status" value="1"/>
</dbReference>
<dbReference type="AlphaFoldDB" id="A0A831KDK9"/>
<dbReference type="GO" id="GO:0009271">
    <property type="term" value="P:phage shock"/>
    <property type="evidence" value="ECO:0007669"/>
    <property type="project" value="InterPro"/>
</dbReference>
<keyword evidence="1" id="KW-0812">Transmembrane</keyword>
<evidence type="ECO:0000256" key="1">
    <source>
        <dbReference type="SAM" id="Phobius"/>
    </source>
</evidence>
<reference evidence="2" key="1">
    <citation type="journal article" date="2020" name="mSystems">
        <title>Genome- and Community-Level Interaction Insights into Carbon Utilization and Element Cycling Functions of Hydrothermarchaeota in Hydrothermal Sediment.</title>
        <authorList>
            <person name="Zhou Z."/>
            <person name="Liu Y."/>
            <person name="Xu W."/>
            <person name="Pan J."/>
            <person name="Luo Z.H."/>
            <person name="Li M."/>
        </authorList>
    </citation>
    <scope>NUCLEOTIDE SEQUENCE [LARGE SCALE GENOMIC DNA]</scope>
    <source>
        <strain evidence="2">HyVt-26</strain>
    </source>
</reference>
<gene>
    <name evidence="2" type="primary">pspB</name>
    <name evidence="2" type="ORF">ENG92_05535</name>
</gene>
<feature type="transmembrane region" description="Helical" evidence="1">
    <location>
        <begin position="6"/>
        <end position="24"/>
    </location>
</feature>
<keyword evidence="1" id="KW-1133">Transmembrane helix</keyword>
<dbReference type="GO" id="GO:0006355">
    <property type="term" value="P:regulation of DNA-templated transcription"/>
    <property type="evidence" value="ECO:0007669"/>
    <property type="project" value="InterPro"/>
</dbReference>
<dbReference type="Proteomes" id="UP000885822">
    <property type="component" value="Unassembled WGS sequence"/>
</dbReference>
<keyword evidence="1" id="KW-0472">Membrane</keyword>
<organism evidence="2">
    <name type="scientific">Thiolapillus brandeum</name>
    <dbReference type="NCBI Taxonomy" id="1076588"/>
    <lineage>
        <taxon>Bacteria</taxon>
        <taxon>Pseudomonadati</taxon>
        <taxon>Pseudomonadota</taxon>
        <taxon>Gammaproteobacteria</taxon>
        <taxon>Chromatiales</taxon>
        <taxon>Sedimenticolaceae</taxon>
        <taxon>Thiolapillus</taxon>
    </lineage>
</organism>
<dbReference type="InterPro" id="IPR009554">
    <property type="entry name" value="Phageshock_PspB"/>
</dbReference>
<proteinExistence type="predicted"/>
<sequence>MLLALPIIFMVVVVPLWLVLHYLAKARTAKNLSKADEETLADLWALSEKLERRIESLETILDREACGWRDRQ</sequence>
<accession>A0A831KDK9</accession>
<dbReference type="NCBIfam" id="TIGR02976">
    <property type="entry name" value="phageshock_pspB"/>
    <property type="match status" value="1"/>
</dbReference>
<name>A0A831KDK9_9GAMM</name>
<evidence type="ECO:0000313" key="2">
    <source>
        <dbReference type="EMBL" id="HDK38459.1"/>
    </source>
</evidence>
<dbReference type="EMBL" id="DRCV01000243">
    <property type="protein sequence ID" value="HDK38459.1"/>
    <property type="molecule type" value="Genomic_DNA"/>
</dbReference>
<protein>
    <submittedName>
        <fullName evidence="2">Envelope stress response membrane protein PspB</fullName>
    </submittedName>
</protein>
<comment type="caution">
    <text evidence="2">The sequence shown here is derived from an EMBL/GenBank/DDBJ whole genome shotgun (WGS) entry which is preliminary data.</text>
</comment>